<evidence type="ECO:0000259" key="8">
    <source>
        <dbReference type="PROSITE" id="PS51328"/>
    </source>
</evidence>
<dbReference type="InterPro" id="IPR051136">
    <property type="entry name" value="Intracellular_Lectin-GPT"/>
</dbReference>
<keyword evidence="4 6" id="KW-1133">Transmembrane helix</keyword>
<gene>
    <name evidence="9" type="ORF">JAAARDRAFT_36542</name>
</gene>
<dbReference type="GO" id="GO:0000139">
    <property type="term" value="C:Golgi membrane"/>
    <property type="evidence" value="ECO:0007669"/>
    <property type="project" value="TreeGrafter"/>
</dbReference>
<evidence type="ECO:0000313" key="9">
    <source>
        <dbReference type="EMBL" id="KDQ56375.1"/>
    </source>
</evidence>
<dbReference type="Gene3D" id="2.60.120.200">
    <property type="match status" value="1"/>
</dbReference>
<dbReference type="GO" id="GO:0030134">
    <property type="term" value="C:COPII-coated ER to Golgi transport vesicle"/>
    <property type="evidence" value="ECO:0007669"/>
    <property type="project" value="TreeGrafter"/>
</dbReference>
<dbReference type="STRING" id="933084.A0A067PRD5"/>
<dbReference type="SUPFAM" id="SSF49899">
    <property type="entry name" value="Concanavalin A-like lectins/glucanases"/>
    <property type="match status" value="1"/>
</dbReference>
<keyword evidence="2 6" id="KW-0812">Transmembrane</keyword>
<dbReference type="CDD" id="cd07308">
    <property type="entry name" value="lectin_leg-like"/>
    <property type="match status" value="1"/>
</dbReference>
<feature type="signal peptide" evidence="7">
    <location>
        <begin position="1"/>
        <end position="25"/>
    </location>
</feature>
<proteinExistence type="predicted"/>
<dbReference type="GO" id="GO:0005793">
    <property type="term" value="C:endoplasmic reticulum-Golgi intermediate compartment"/>
    <property type="evidence" value="ECO:0007669"/>
    <property type="project" value="TreeGrafter"/>
</dbReference>
<dbReference type="PROSITE" id="PS51328">
    <property type="entry name" value="L_LECTIN_LIKE"/>
    <property type="match status" value="1"/>
</dbReference>
<dbReference type="FunFam" id="2.60.120.200:FF:000095">
    <property type="entry name" value="Lectin family integral membrane protein"/>
    <property type="match status" value="1"/>
</dbReference>
<protein>
    <recommendedName>
        <fullName evidence="8">L-type lectin-like domain-containing protein</fullName>
    </recommendedName>
</protein>
<dbReference type="Proteomes" id="UP000027265">
    <property type="component" value="Unassembled WGS sequence"/>
</dbReference>
<evidence type="ECO:0000256" key="7">
    <source>
        <dbReference type="SAM" id="SignalP"/>
    </source>
</evidence>
<evidence type="ECO:0000313" key="10">
    <source>
        <dbReference type="Proteomes" id="UP000027265"/>
    </source>
</evidence>
<evidence type="ECO:0000256" key="2">
    <source>
        <dbReference type="ARBA" id="ARBA00022692"/>
    </source>
</evidence>
<comment type="subcellular location">
    <subcellularLocation>
        <location evidence="1">Membrane</location>
        <topology evidence="1">Single-pass type I membrane protein</topology>
    </subcellularLocation>
</comment>
<keyword evidence="10" id="KW-1185">Reference proteome</keyword>
<dbReference type="Pfam" id="PF03388">
    <property type="entry name" value="Lectin_leg-like"/>
    <property type="match status" value="1"/>
</dbReference>
<reference evidence="10" key="1">
    <citation type="journal article" date="2014" name="Proc. Natl. Acad. Sci. U.S.A.">
        <title>Extensive sampling of basidiomycete genomes demonstrates inadequacy of the white-rot/brown-rot paradigm for wood decay fungi.</title>
        <authorList>
            <person name="Riley R."/>
            <person name="Salamov A.A."/>
            <person name="Brown D.W."/>
            <person name="Nagy L.G."/>
            <person name="Floudas D."/>
            <person name="Held B.W."/>
            <person name="Levasseur A."/>
            <person name="Lombard V."/>
            <person name="Morin E."/>
            <person name="Otillar R."/>
            <person name="Lindquist E.A."/>
            <person name="Sun H."/>
            <person name="LaButti K.M."/>
            <person name="Schmutz J."/>
            <person name="Jabbour D."/>
            <person name="Luo H."/>
            <person name="Baker S.E."/>
            <person name="Pisabarro A.G."/>
            <person name="Walton J.D."/>
            <person name="Blanchette R.A."/>
            <person name="Henrissat B."/>
            <person name="Martin F."/>
            <person name="Cullen D."/>
            <person name="Hibbett D.S."/>
            <person name="Grigoriev I.V."/>
        </authorList>
    </citation>
    <scope>NUCLEOTIDE SEQUENCE [LARGE SCALE GENOMIC DNA]</scope>
    <source>
        <strain evidence="10">MUCL 33604</strain>
    </source>
</reference>
<dbReference type="InterPro" id="IPR005052">
    <property type="entry name" value="Lectin_leg"/>
</dbReference>
<dbReference type="GO" id="GO:0006888">
    <property type="term" value="P:endoplasmic reticulum to Golgi vesicle-mediated transport"/>
    <property type="evidence" value="ECO:0007669"/>
    <property type="project" value="TreeGrafter"/>
</dbReference>
<dbReference type="PANTHER" id="PTHR12223">
    <property type="entry name" value="VESICULAR MANNOSE-BINDING LECTIN"/>
    <property type="match status" value="1"/>
</dbReference>
<dbReference type="FunCoup" id="A0A067PRD5">
    <property type="interactions" value="294"/>
</dbReference>
<feature type="transmembrane region" description="Helical" evidence="6">
    <location>
        <begin position="293"/>
        <end position="314"/>
    </location>
</feature>
<name>A0A067PRD5_9AGAM</name>
<evidence type="ECO:0000256" key="3">
    <source>
        <dbReference type="ARBA" id="ARBA00022729"/>
    </source>
</evidence>
<dbReference type="EMBL" id="KL197722">
    <property type="protein sequence ID" value="KDQ56375.1"/>
    <property type="molecule type" value="Genomic_DNA"/>
</dbReference>
<evidence type="ECO:0000256" key="1">
    <source>
        <dbReference type="ARBA" id="ARBA00004479"/>
    </source>
</evidence>
<dbReference type="InterPro" id="IPR013320">
    <property type="entry name" value="ConA-like_dom_sf"/>
</dbReference>
<keyword evidence="5 6" id="KW-0472">Membrane</keyword>
<organism evidence="9 10">
    <name type="scientific">Jaapia argillacea MUCL 33604</name>
    <dbReference type="NCBI Taxonomy" id="933084"/>
    <lineage>
        <taxon>Eukaryota</taxon>
        <taxon>Fungi</taxon>
        <taxon>Dikarya</taxon>
        <taxon>Basidiomycota</taxon>
        <taxon>Agaricomycotina</taxon>
        <taxon>Agaricomycetes</taxon>
        <taxon>Agaricomycetidae</taxon>
        <taxon>Jaapiales</taxon>
        <taxon>Jaapiaceae</taxon>
        <taxon>Jaapia</taxon>
    </lineage>
</organism>
<evidence type="ECO:0000256" key="4">
    <source>
        <dbReference type="ARBA" id="ARBA00022989"/>
    </source>
</evidence>
<feature type="chain" id="PRO_5001647718" description="L-type lectin-like domain-containing protein" evidence="7">
    <location>
        <begin position="26"/>
        <end position="368"/>
    </location>
</feature>
<dbReference type="HOGENOM" id="CLU_041093_1_0_1"/>
<evidence type="ECO:0000256" key="6">
    <source>
        <dbReference type="SAM" id="Phobius"/>
    </source>
</evidence>
<dbReference type="AlphaFoldDB" id="A0A067PRD5"/>
<evidence type="ECO:0000256" key="5">
    <source>
        <dbReference type="ARBA" id="ARBA00023136"/>
    </source>
</evidence>
<sequence>MFLPSAMLLCRLLFCLSLASLGVLAKKEETKVMNRTIERTVQLRTHSIFPPYIDQDLQNRWWDFGADTIINTNKHIRLTRARPSEMGWLWSRLPLTAANFVLEVEFKITGETGHLFGDGLAIWITKGRAEPGPVFGNIDEFEGLGIFLDTYANSRHSYAFPRVVAMLGDGKTKYDQEHDGDANAIGACSANFRRTNVATKLKITYIREQYLDVKIQHKAWDEWSDCFTLTGISLPSAPFVGFSALTGAVHDNHDIISVSTYSAILSPENAPRDKLRPSFFGSRNPTSSGSGSWLGFSFKIFLLAGLVAGAWYGYQMYLKKQRYGGFGGGMGLGGGSGTGGFMNGLGGMGNSVGRNAGLGGPYYDSKRF</sequence>
<dbReference type="GO" id="GO:0005537">
    <property type="term" value="F:D-mannose binding"/>
    <property type="evidence" value="ECO:0007669"/>
    <property type="project" value="TreeGrafter"/>
</dbReference>
<feature type="domain" description="L-type lectin-like" evidence="8">
    <location>
        <begin position="40"/>
        <end position="263"/>
    </location>
</feature>
<dbReference type="OrthoDB" id="270293at2759"/>
<dbReference type="InParanoid" id="A0A067PRD5"/>
<accession>A0A067PRD5</accession>
<keyword evidence="3 7" id="KW-0732">Signal</keyword>
<dbReference type="GO" id="GO:0005789">
    <property type="term" value="C:endoplasmic reticulum membrane"/>
    <property type="evidence" value="ECO:0007669"/>
    <property type="project" value="TreeGrafter"/>
</dbReference>
<dbReference type="PANTHER" id="PTHR12223:SF45">
    <property type="entry name" value="RE50040P"/>
    <property type="match status" value="1"/>
</dbReference>